<dbReference type="InterPro" id="IPR027417">
    <property type="entry name" value="P-loop_NTPase"/>
</dbReference>
<dbReference type="SUPFAM" id="SSF52540">
    <property type="entry name" value="P-loop containing nucleoside triphosphate hydrolases"/>
    <property type="match status" value="2"/>
</dbReference>
<feature type="domain" description="AAA+ ATPase" evidence="5">
    <location>
        <begin position="439"/>
        <end position="576"/>
    </location>
</feature>
<organism evidence="6 7">
    <name type="scientific">Oedothorax gibbosus</name>
    <dbReference type="NCBI Taxonomy" id="931172"/>
    <lineage>
        <taxon>Eukaryota</taxon>
        <taxon>Metazoa</taxon>
        <taxon>Ecdysozoa</taxon>
        <taxon>Arthropoda</taxon>
        <taxon>Chelicerata</taxon>
        <taxon>Arachnida</taxon>
        <taxon>Araneae</taxon>
        <taxon>Araneomorphae</taxon>
        <taxon>Entelegynae</taxon>
        <taxon>Araneoidea</taxon>
        <taxon>Linyphiidae</taxon>
        <taxon>Erigoninae</taxon>
        <taxon>Oedothorax</taxon>
    </lineage>
</organism>
<keyword evidence="7" id="KW-1185">Reference proteome</keyword>
<protein>
    <recommendedName>
        <fullName evidence="5">AAA+ ATPase domain-containing protein</fullName>
    </recommendedName>
</protein>
<dbReference type="InterPro" id="IPR003593">
    <property type="entry name" value="AAA+_ATPase"/>
</dbReference>
<dbReference type="Pfam" id="PF00004">
    <property type="entry name" value="AAA"/>
    <property type="match status" value="2"/>
</dbReference>
<name>A0AAV6UPZ5_9ARAC</name>
<evidence type="ECO:0000259" key="5">
    <source>
        <dbReference type="SMART" id="SM00382"/>
    </source>
</evidence>
<accession>A0AAV6UPZ5</accession>
<evidence type="ECO:0000256" key="1">
    <source>
        <dbReference type="ARBA" id="ARBA00006914"/>
    </source>
</evidence>
<comment type="caution">
    <text evidence="6">The sequence shown here is derived from an EMBL/GenBank/DDBJ whole genome shotgun (WGS) entry which is preliminary data.</text>
</comment>
<sequence length="680" mass="76129">MVRKRGLSDMEPEGSKKRSSNPNPMTPSSTNTKPERSMLNDGLLSLYKKDSAEKKEDAATNNEKSEKPKRNDAECSKTPGRAAKKLKHGVITPTFSTVTFKDVGGMDDMIHKVLRLFFHRKVGPVLGKPQRGILLHGPTGCGKTHFVRAIAGEFQIPILEVAATELVSGISGDSESKIRDIFDAAVACGRCILFIDEIDAICSKREVTENGMIRRMVSQMIKCFDELDAKDPNANVVVFAATNMPDSIDATLRRGTRFSHELAFGIPDEEARLKILKVPCKGKSFEPDFDFEWLAHNTPGYVGVDLISLVSHASTIGIYRWYKELRDAAILKENESIGETSGEGQICPNKDWPLEDELFWFKSLEVSEELPETFCFKFQDFKDAMQDYVPSLKREGFASVPDTTWEDVGALEDIKKELRSAILWPVKYHKLYDENKFSSTKGILLYGPKGCGKTLLAKAVANECSINFLAVNGPELLSMYVGESEKAVRRVFERARNSAPCVIFFDEFDALCPPRSSSKENVPVERVVNQLLTETCGLQDRKQVFLVAATNRLEKIDSAMLRPGRLEKILYVGLPTPEGREAILNSQTKNKTSPKIEETLTFNKIAADERCNNYSGADLAYLIREATSTAVEEMIMSGSFEGECILRWEHFDKALNVVKPSFSEQDRKYFERMSSKHIGV</sequence>
<feature type="compositionally biased region" description="Basic and acidic residues" evidence="4">
    <location>
        <begin position="47"/>
        <end position="75"/>
    </location>
</feature>
<evidence type="ECO:0000313" key="7">
    <source>
        <dbReference type="Proteomes" id="UP000827092"/>
    </source>
</evidence>
<evidence type="ECO:0000256" key="3">
    <source>
        <dbReference type="ARBA" id="ARBA00022840"/>
    </source>
</evidence>
<dbReference type="GO" id="GO:0005634">
    <property type="term" value="C:nucleus"/>
    <property type="evidence" value="ECO:0007669"/>
    <property type="project" value="TreeGrafter"/>
</dbReference>
<evidence type="ECO:0000313" key="6">
    <source>
        <dbReference type="EMBL" id="KAG8186122.1"/>
    </source>
</evidence>
<dbReference type="GO" id="GO:0016887">
    <property type="term" value="F:ATP hydrolysis activity"/>
    <property type="evidence" value="ECO:0007669"/>
    <property type="project" value="InterPro"/>
</dbReference>
<dbReference type="EMBL" id="JAFNEN010000311">
    <property type="protein sequence ID" value="KAG8186122.1"/>
    <property type="molecule type" value="Genomic_DNA"/>
</dbReference>
<dbReference type="PANTHER" id="PTHR23077">
    <property type="entry name" value="AAA-FAMILY ATPASE"/>
    <property type="match status" value="1"/>
</dbReference>
<feature type="region of interest" description="Disordered" evidence="4">
    <location>
        <begin position="1"/>
        <end position="84"/>
    </location>
</feature>
<feature type="compositionally biased region" description="Low complexity" evidence="4">
    <location>
        <begin position="20"/>
        <end position="32"/>
    </location>
</feature>
<dbReference type="InterPro" id="IPR050168">
    <property type="entry name" value="AAA_ATPase_domain"/>
</dbReference>
<dbReference type="SMART" id="SM00382">
    <property type="entry name" value="AAA"/>
    <property type="match status" value="2"/>
</dbReference>
<keyword evidence="3" id="KW-0067">ATP-binding</keyword>
<dbReference type="Gene3D" id="1.10.8.60">
    <property type="match status" value="2"/>
</dbReference>
<evidence type="ECO:0000256" key="4">
    <source>
        <dbReference type="SAM" id="MobiDB-lite"/>
    </source>
</evidence>
<keyword evidence="2" id="KW-0547">Nucleotide-binding</keyword>
<reference evidence="6 7" key="1">
    <citation type="journal article" date="2022" name="Nat. Ecol. Evol.">
        <title>A masculinizing supergene underlies an exaggerated male reproductive morph in a spider.</title>
        <authorList>
            <person name="Hendrickx F."/>
            <person name="De Corte Z."/>
            <person name="Sonet G."/>
            <person name="Van Belleghem S.M."/>
            <person name="Kostlbacher S."/>
            <person name="Vangestel C."/>
        </authorList>
    </citation>
    <scope>NUCLEOTIDE SEQUENCE [LARGE SCALE GENOMIC DNA]</scope>
    <source>
        <strain evidence="6">W744_W776</strain>
    </source>
</reference>
<dbReference type="AlphaFoldDB" id="A0AAV6UPZ5"/>
<dbReference type="FunFam" id="3.40.50.300:FF:000149">
    <property type="entry name" value="Nuclear valosin-containing protein-like"/>
    <property type="match status" value="1"/>
</dbReference>
<dbReference type="GO" id="GO:0042254">
    <property type="term" value="P:ribosome biogenesis"/>
    <property type="evidence" value="ECO:0007669"/>
    <property type="project" value="TreeGrafter"/>
</dbReference>
<evidence type="ECO:0000256" key="2">
    <source>
        <dbReference type="ARBA" id="ARBA00022741"/>
    </source>
</evidence>
<dbReference type="GO" id="GO:0003723">
    <property type="term" value="F:RNA binding"/>
    <property type="evidence" value="ECO:0007669"/>
    <property type="project" value="TreeGrafter"/>
</dbReference>
<dbReference type="GO" id="GO:0005524">
    <property type="term" value="F:ATP binding"/>
    <property type="evidence" value="ECO:0007669"/>
    <property type="project" value="UniProtKB-KW"/>
</dbReference>
<feature type="domain" description="AAA+ ATPase" evidence="5">
    <location>
        <begin position="129"/>
        <end position="268"/>
    </location>
</feature>
<dbReference type="Gene3D" id="3.40.50.300">
    <property type="entry name" value="P-loop containing nucleotide triphosphate hydrolases"/>
    <property type="match status" value="2"/>
</dbReference>
<comment type="similarity">
    <text evidence="1">Belongs to the AAA ATPase family.</text>
</comment>
<dbReference type="InterPro" id="IPR003959">
    <property type="entry name" value="ATPase_AAA_core"/>
</dbReference>
<dbReference type="Proteomes" id="UP000827092">
    <property type="component" value="Unassembled WGS sequence"/>
</dbReference>
<gene>
    <name evidence="6" type="ORF">JTE90_022712</name>
</gene>
<dbReference type="PANTHER" id="PTHR23077:SF171">
    <property type="entry name" value="NUCLEAR VALOSIN-CONTAINING PROTEIN-LIKE"/>
    <property type="match status" value="1"/>
</dbReference>
<dbReference type="GO" id="GO:1990275">
    <property type="term" value="F:preribosome binding"/>
    <property type="evidence" value="ECO:0007669"/>
    <property type="project" value="TreeGrafter"/>
</dbReference>
<proteinExistence type="inferred from homology"/>